<organism evidence="1 2">
    <name type="scientific">Streptomyces tardus</name>
    <dbReference type="NCBI Taxonomy" id="2780544"/>
    <lineage>
        <taxon>Bacteria</taxon>
        <taxon>Bacillati</taxon>
        <taxon>Actinomycetota</taxon>
        <taxon>Actinomycetes</taxon>
        <taxon>Kitasatosporales</taxon>
        <taxon>Streptomycetaceae</taxon>
        <taxon>Streptomyces</taxon>
    </lineage>
</organism>
<dbReference type="AlphaFoldDB" id="A0A949N5L0"/>
<dbReference type="EMBL" id="JAELVF020000001">
    <property type="protein sequence ID" value="MBU7599059.1"/>
    <property type="molecule type" value="Genomic_DNA"/>
</dbReference>
<keyword evidence="2" id="KW-1185">Reference proteome</keyword>
<protein>
    <submittedName>
        <fullName evidence="1">Zinc ribbon domain-containing protein</fullName>
    </submittedName>
</protein>
<gene>
    <name evidence="1" type="ORF">JGS22_015945</name>
</gene>
<accession>A0A949N5L0</accession>
<dbReference type="SUPFAM" id="SSF158682">
    <property type="entry name" value="TerB-like"/>
    <property type="match status" value="1"/>
</dbReference>
<comment type="caution">
    <text evidence="1">The sequence shown here is derived from an EMBL/GenBank/DDBJ whole genome shotgun (WGS) entry which is preliminary data.</text>
</comment>
<reference evidence="1" key="1">
    <citation type="submission" date="2021-06" db="EMBL/GenBank/DDBJ databases">
        <title>Sequencing of actinobacteria type strains.</title>
        <authorList>
            <person name="Nguyen G.-S."/>
            <person name="Wentzel A."/>
        </authorList>
    </citation>
    <scope>NUCLEOTIDE SEQUENCE</scope>
    <source>
        <strain evidence="1">P38-E01</strain>
    </source>
</reference>
<proteinExistence type="predicted"/>
<dbReference type="Gene3D" id="1.10.3680.10">
    <property type="entry name" value="TerB-like"/>
    <property type="match status" value="1"/>
</dbReference>
<name>A0A949N5L0_9ACTN</name>
<dbReference type="RefSeq" id="WP_211041223.1">
    <property type="nucleotide sequence ID" value="NZ_JAELVF020000001.1"/>
</dbReference>
<dbReference type="Proteomes" id="UP000694501">
    <property type="component" value="Unassembled WGS sequence"/>
</dbReference>
<evidence type="ECO:0000313" key="2">
    <source>
        <dbReference type="Proteomes" id="UP000694501"/>
    </source>
</evidence>
<evidence type="ECO:0000313" key="1">
    <source>
        <dbReference type="EMBL" id="MBU7599059.1"/>
    </source>
</evidence>
<dbReference type="InterPro" id="IPR029024">
    <property type="entry name" value="TerB-like"/>
</dbReference>
<sequence length="228" mass="24020">MSRVRVAGVRTAWTTVEDGEFFCPACGGDRNYELRTGRRRLTVLRVPLLPRGTTGPTAVCSSCESHFEPSALQQPTTTQLGSLLRDAVHAVALSVLGAGGAGSRTARDAAVGWLRNTGFASCDEEQLLILLAALDADRAEPEHITERQAAPYATGLTSERELRAVLAPLAPHLESGGREGLLLEGACIALADGPYEAAELAVLAVVGDALRIPAEDVDRLLAAAPERS</sequence>